<organism evidence="8 9">
    <name type="scientific">Elsinoe australis</name>
    <dbReference type="NCBI Taxonomy" id="40998"/>
    <lineage>
        <taxon>Eukaryota</taxon>
        <taxon>Fungi</taxon>
        <taxon>Dikarya</taxon>
        <taxon>Ascomycota</taxon>
        <taxon>Pezizomycotina</taxon>
        <taxon>Dothideomycetes</taxon>
        <taxon>Dothideomycetidae</taxon>
        <taxon>Myriangiales</taxon>
        <taxon>Elsinoaceae</taxon>
        <taxon>Elsinoe</taxon>
    </lineage>
</organism>
<dbReference type="Gene3D" id="1.10.630.10">
    <property type="entry name" value="Cytochrome P450"/>
    <property type="match status" value="1"/>
</dbReference>
<keyword evidence="7" id="KW-0472">Membrane</keyword>
<evidence type="ECO:0000313" key="8">
    <source>
        <dbReference type="EMBL" id="PSK54138.1"/>
    </source>
</evidence>
<dbReference type="InterPro" id="IPR017972">
    <property type="entry name" value="Cyt_P450_CS"/>
</dbReference>
<dbReference type="AlphaFoldDB" id="A0A2P8A0Z9"/>
<dbReference type="InterPro" id="IPR036396">
    <property type="entry name" value="Cyt_P450_sf"/>
</dbReference>
<dbReference type="InterPro" id="IPR002401">
    <property type="entry name" value="Cyt_P450_E_grp-I"/>
</dbReference>
<evidence type="ECO:0000256" key="3">
    <source>
        <dbReference type="ARBA" id="ARBA00023002"/>
    </source>
</evidence>
<dbReference type="PANTHER" id="PTHR24305:SF235">
    <property type="entry name" value="CYTOCHROME P450 MONOOXYGENASE APDB-RELATED"/>
    <property type="match status" value="1"/>
</dbReference>
<protein>
    <submittedName>
        <fullName evidence="8">Isotrichodermin C-15 hydroxylase</fullName>
    </submittedName>
</protein>
<keyword evidence="5 6" id="KW-0349">Heme</keyword>
<keyword evidence="6" id="KW-0503">Monooxygenase</keyword>
<keyword evidence="3 6" id="KW-0560">Oxidoreductase</keyword>
<sequence length="507" mass="57485">MAVTTYAIGAAVAVVAITFLVPLLTSPLNRIPGPIAAKFTDIWRLLTVWQGQAHEVHRDLHKQHGSVVRLGPNCVSIDDPDLIKVIYSSKTRWEKSAFYNVHDLVLGKQILSNVFSTRDENWHTGMTKPVHPVFTMTNVLRFESLMTGIIQYFMKRIDDQFVSTGKSCDIGLWLHLLAWDIIGEATFSRNLGFLEKGQDIDNLIEYGKQALDYQAVIGQMPWTDKLLDKNLYWRNGPPSTAAALAFALGTIGAREQGEARRDSKAADLQSDLLDDFLDIKKKDPTVTDQHILAWVMASVVAGSDTTAIELRAITYFLCKNPDKKRKLQAELDTATKEHGVLPWKEASKLPYLDAVVRESVRLHPAVALSLERVVPEGGYTLPDGRYLPCGTVIGINPAVIHYNTSVYGEDVTSFVPERWLRQNGEKEDVFRERVQRMRETDGTFGYGKRACIGKNVAQAEIYKIIGTLFKTYDWELVEPKKEWQTKNKWFHWQWDMDCYVKPRRAAN</sequence>
<keyword evidence="7" id="KW-1133">Transmembrane helix</keyword>
<keyword evidence="4 5" id="KW-0408">Iron</keyword>
<feature type="binding site" description="axial binding residue" evidence="5">
    <location>
        <position position="451"/>
    </location>
    <ligand>
        <name>heme</name>
        <dbReference type="ChEBI" id="CHEBI:30413"/>
    </ligand>
    <ligandPart>
        <name>Fe</name>
        <dbReference type="ChEBI" id="CHEBI:18248"/>
    </ligandPart>
</feature>
<dbReference type="PRINTS" id="PR00385">
    <property type="entry name" value="P450"/>
</dbReference>
<evidence type="ECO:0000256" key="6">
    <source>
        <dbReference type="RuleBase" id="RU000461"/>
    </source>
</evidence>
<evidence type="ECO:0000256" key="5">
    <source>
        <dbReference type="PIRSR" id="PIRSR602401-1"/>
    </source>
</evidence>
<evidence type="ECO:0000256" key="7">
    <source>
        <dbReference type="SAM" id="Phobius"/>
    </source>
</evidence>
<comment type="similarity">
    <text evidence="6">Belongs to the cytochrome P450 family.</text>
</comment>
<accession>A0A2P8A0Z9</accession>
<dbReference type="OrthoDB" id="3934656at2759"/>
<evidence type="ECO:0000256" key="4">
    <source>
        <dbReference type="ARBA" id="ARBA00023004"/>
    </source>
</evidence>
<dbReference type="Proteomes" id="UP000243723">
    <property type="component" value="Unassembled WGS sequence"/>
</dbReference>
<keyword evidence="9" id="KW-1185">Reference proteome</keyword>
<dbReference type="Pfam" id="PF00067">
    <property type="entry name" value="p450"/>
    <property type="match status" value="1"/>
</dbReference>
<dbReference type="SUPFAM" id="SSF48264">
    <property type="entry name" value="Cytochrome P450"/>
    <property type="match status" value="1"/>
</dbReference>
<name>A0A2P8A0Z9_9PEZI</name>
<dbReference type="GO" id="GO:0016705">
    <property type="term" value="F:oxidoreductase activity, acting on paired donors, with incorporation or reduction of molecular oxygen"/>
    <property type="evidence" value="ECO:0007669"/>
    <property type="project" value="InterPro"/>
</dbReference>
<dbReference type="CDD" id="cd11060">
    <property type="entry name" value="CYP57A1-like"/>
    <property type="match status" value="1"/>
</dbReference>
<dbReference type="STRING" id="40998.A0A2P8A0Z9"/>
<keyword evidence="2 5" id="KW-0479">Metal-binding</keyword>
<feature type="transmembrane region" description="Helical" evidence="7">
    <location>
        <begin position="6"/>
        <end position="25"/>
    </location>
</feature>
<proteinExistence type="inferred from homology"/>
<evidence type="ECO:0000256" key="2">
    <source>
        <dbReference type="ARBA" id="ARBA00022723"/>
    </source>
</evidence>
<dbReference type="GO" id="GO:0044550">
    <property type="term" value="P:secondary metabolite biosynthetic process"/>
    <property type="evidence" value="ECO:0007669"/>
    <property type="project" value="UniProtKB-ARBA"/>
</dbReference>
<gene>
    <name evidence="8" type="ORF">B9Z65_7944</name>
</gene>
<dbReference type="InterPro" id="IPR001128">
    <property type="entry name" value="Cyt_P450"/>
</dbReference>
<comment type="cofactor">
    <cofactor evidence="1 5">
        <name>heme</name>
        <dbReference type="ChEBI" id="CHEBI:30413"/>
    </cofactor>
</comment>
<evidence type="ECO:0000256" key="1">
    <source>
        <dbReference type="ARBA" id="ARBA00001971"/>
    </source>
</evidence>
<dbReference type="InterPro" id="IPR050121">
    <property type="entry name" value="Cytochrome_P450_monoxygenase"/>
</dbReference>
<dbReference type="PRINTS" id="PR00463">
    <property type="entry name" value="EP450I"/>
</dbReference>
<dbReference type="PANTHER" id="PTHR24305">
    <property type="entry name" value="CYTOCHROME P450"/>
    <property type="match status" value="1"/>
</dbReference>
<dbReference type="GO" id="GO:0020037">
    <property type="term" value="F:heme binding"/>
    <property type="evidence" value="ECO:0007669"/>
    <property type="project" value="InterPro"/>
</dbReference>
<keyword evidence="7" id="KW-0812">Transmembrane</keyword>
<evidence type="ECO:0000313" key="9">
    <source>
        <dbReference type="Proteomes" id="UP000243723"/>
    </source>
</evidence>
<dbReference type="GO" id="GO:0004497">
    <property type="term" value="F:monooxygenase activity"/>
    <property type="evidence" value="ECO:0007669"/>
    <property type="project" value="UniProtKB-KW"/>
</dbReference>
<reference evidence="8 9" key="1">
    <citation type="submission" date="2017-05" db="EMBL/GenBank/DDBJ databases">
        <title>Draft genome sequence of Elsinoe australis.</title>
        <authorList>
            <person name="Cheng Q."/>
        </authorList>
    </citation>
    <scope>NUCLEOTIDE SEQUENCE [LARGE SCALE GENOMIC DNA]</scope>
    <source>
        <strain evidence="8 9">NL1</strain>
    </source>
</reference>
<dbReference type="PROSITE" id="PS00086">
    <property type="entry name" value="CYTOCHROME_P450"/>
    <property type="match status" value="1"/>
</dbReference>
<comment type="caution">
    <text evidence="8">The sequence shown here is derived from an EMBL/GenBank/DDBJ whole genome shotgun (WGS) entry which is preliminary data.</text>
</comment>
<dbReference type="GO" id="GO:0005506">
    <property type="term" value="F:iron ion binding"/>
    <property type="evidence" value="ECO:0007669"/>
    <property type="project" value="InterPro"/>
</dbReference>
<dbReference type="EMBL" id="NHZQ01000087">
    <property type="protein sequence ID" value="PSK54138.1"/>
    <property type="molecule type" value="Genomic_DNA"/>
</dbReference>